<dbReference type="EMBL" id="CAJOBC010098414">
    <property type="protein sequence ID" value="CAF4453896.1"/>
    <property type="molecule type" value="Genomic_DNA"/>
</dbReference>
<evidence type="ECO:0000313" key="1">
    <source>
        <dbReference type="EMBL" id="CAF1584799.1"/>
    </source>
</evidence>
<protein>
    <submittedName>
        <fullName evidence="1">Uncharacterized protein</fullName>
    </submittedName>
</protein>
<sequence length="442" mass="51046">MLPSSSEGERHYTMVVLDTQGFQRAAAAPFILDRSITDEFIQAMVVDLSDIVIYVVNTLRIADQLKIRFLQKEMASKDTENKKKLFILHNFMHLFETTDVQEYIKTDIIDAFGGKEIQNPEGELWYQSKMISKFPVVHFIMANAFSEAGVYYNAKTIRLIQKFIGTYPTTSRKINMTEAVMEHLHNVLPSYFYPTSLKSRAEALGANQTFIEVVQYSQNVITRFYKQATHTVQSTKSKVSSWLFGSLSKESKKQTPHDYFEIAYVPSEELNSSKGYIRLVEPRKLQYLPMDSISGRPDYFPKISVDELISNDIWKLYIDAPGSEDIQWSVQFFENDLPLFTIQARRELPQDYSQKSSAFRKARDVLHIDRFTDSFILHNVLNAREMAYTIKTQERQFGRWVRHVQISSAVMTDTIKTEYIDGVIIVQGKLRTTSANSRSTDL</sequence>
<dbReference type="PANTHER" id="PTHR34726:SF1">
    <property type="entry name" value="G DOMAIN-CONTAINING PROTEIN"/>
    <property type="match status" value="1"/>
</dbReference>
<dbReference type="Proteomes" id="UP000663829">
    <property type="component" value="Unassembled WGS sequence"/>
</dbReference>
<evidence type="ECO:0000313" key="2">
    <source>
        <dbReference type="EMBL" id="CAF4453896.1"/>
    </source>
</evidence>
<accession>A0A815ZHR6</accession>
<dbReference type="PANTHER" id="PTHR34726">
    <property type="entry name" value="GBP DOMAIN-CONTAINING PROTEIN"/>
    <property type="match status" value="1"/>
</dbReference>
<gene>
    <name evidence="1" type="ORF">GPM918_LOCUS41341</name>
    <name evidence="2" type="ORF">SRO942_LOCUS42381</name>
</gene>
<dbReference type="AlphaFoldDB" id="A0A815ZHR6"/>
<keyword evidence="3" id="KW-1185">Reference proteome</keyword>
<dbReference type="Proteomes" id="UP000681722">
    <property type="component" value="Unassembled WGS sequence"/>
</dbReference>
<comment type="caution">
    <text evidence="1">The sequence shown here is derived from an EMBL/GenBank/DDBJ whole genome shotgun (WGS) entry which is preliminary data.</text>
</comment>
<proteinExistence type="predicted"/>
<name>A0A815ZHR6_9BILA</name>
<reference evidence="1" key="1">
    <citation type="submission" date="2021-02" db="EMBL/GenBank/DDBJ databases">
        <authorList>
            <person name="Nowell W R."/>
        </authorList>
    </citation>
    <scope>NUCLEOTIDE SEQUENCE</scope>
</reference>
<evidence type="ECO:0000313" key="3">
    <source>
        <dbReference type="Proteomes" id="UP000663829"/>
    </source>
</evidence>
<organism evidence="1 3">
    <name type="scientific">Didymodactylos carnosus</name>
    <dbReference type="NCBI Taxonomy" id="1234261"/>
    <lineage>
        <taxon>Eukaryota</taxon>
        <taxon>Metazoa</taxon>
        <taxon>Spiralia</taxon>
        <taxon>Gnathifera</taxon>
        <taxon>Rotifera</taxon>
        <taxon>Eurotatoria</taxon>
        <taxon>Bdelloidea</taxon>
        <taxon>Philodinida</taxon>
        <taxon>Philodinidae</taxon>
        <taxon>Didymodactylos</taxon>
    </lineage>
</organism>
<dbReference type="EMBL" id="CAJNOQ010032382">
    <property type="protein sequence ID" value="CAF1584799.1"/>
    <property type="molecule type" value="Genomic_DNA"/>
</dbReference>